<accession>A0A5J5EMY6</accession>
<gene>
    <name evidence="1" type="ORF">FN846DRAFT_910687</name>
</gene>
<keyword evidence="2" id="KW-1185">Reference proteome</keyword>
<name>A0A5J5EMY6_9PEZI</name>
<dbReference type="AlphaFoldDB" id="A0A5J5EMY6"/>
<dbReference type="EMBL" id="VXIS01000211">
    <property type="protein sequence ID" value="KAA8896520.1"/>
    <property type="molecule type" value="Genomic_DNA"/>
</dbReference>
<sequence length="186" mass="20697">MSELKHVVVEKLEIHLEAVLDMYGNRIEEEGGPLIASSWPYYQGKFTIIGAPLFSKSLLTQFMSQLRTAGELATLGFSPSHLDSLFIEGGTSSDLLDGLLSRISQVWPNASTLSARTGDPSVHADNGNHCTSAARTFIVVQTWWIKFPDKGEQPLDVLMRTETTISEVKSSMESYFFEVMRVSQQH</sequence>
<reference evidence="1 2" key="1">
    <citation type="submission" date="2019-09" db="EMBL/GenBank/DDBJ databases">
        <title>Draft genome of the ectomycorrhizal ascomycete Sphaerosporella brunnea.</title>
        <authorList>
            <consortium name="DOE Joint Genome Institute"/>
            <person name="Benucci G.M."/>
            <person name="Marozzi G."/>
            <person name="Antonielli L."/>
            <person name="Sanchez S."/>
            <person name="Marco P."/>
            <person name="Wang X."/>
            <person name="Falini L.B."/>
            <person name="Barry K."/>
            <person name="Haridas S."/>
            <person name="Lipzen A."/>
            <person name="Labutti K."/>
            <person name="Grigoriev I.V."/>
            <person name="Murat C."/>
            <person name="Martin F."/>
            <person name="Albertini E."/>
            <person name="Donnini D."/>
            <person name="Bonito G."/>
        </authorList>
    </citation>
    <scope>NUCLEOTIDE SEQUENCE [LARGE SCALE GENOMIC DNA]</scope>
    <source>
        <strain evidence="1 2">Sb_GMNB300</strain>
    </source>
</reference>
<proteinExistence type="predicted"/>
<evidence type="ECO:0000313" key="1">
    <source>
        <dbReference type="EMBL" id="KAA8896520.1"/>
    </source>
</evidence>
<protein>
    <submittedName>
        <fullName evidence="1">Uncharacterized protein</fullName>
    </submittedName>
</protein>
<evidence type="ECO:0000313" key="2">
    <source>
        <dbReference type="Proteomes" id="UP000326924"/>
    </source>
</evidence>
<organism evidence="1 2">
    <name type="scientific">Sphaerosporella brunnea</name>
    <dbReference type="NCBI Taxonomy" id="1250544"/>
    <lineage>
        <taxon>Eukaryota</taxon>
        <taxon>Fungi</taxon>
        <taxon>Dikarya</taxon>
        <taxon>Ascomycota</taxon>
        <taxon>Pezizomycotina</taxon>
        <taxon>Pezizomycetes</taxon>
        <taxon>Pezizales</taxon>
        <taxon>Pyronemataceae</taxon>
        <taxon>Sphaerosporella</taxon>
    </lineage>
</organism>
<dbReference type="Proteomes" id="UP000326924">
    <property type="component" value="Unassembled WGS sequence"/>
</dbReference>
<comment type="caution">
    <text evidence="1">The sequence shown here is derived from an EMBL/GenBank/DDBJ whole genome shotgun (WGS) entry which is preliminary data.</text>
</comment>
<dbReference type="InParanoid" id="A0A5J5EMY6"/>